<feature type="domain" description="N-acetyltransferase" evidence="3">
    <location>
        <begin position="4"/>
        <end position="170"/>
    </location>
</feature>
<dbReference type="InterPro" id="IPR050832">
    <property type="entry name" value="Bact_Acetyltransf"/>
</dbReference>
<dbReference type="CDD" id="cd04301">
    <property type="entry name" value="NAT_SF"/>
    <property type="match status" value="1"/>
</dbReference>
<dbReference type="Pfam" id="PF00583">
    <property type="entry name" value="Acetyltransf_1"/>
    <property type="match status" value="1"/>
</dbReference>
<evidence type="ECO:0000313" key="4">
    <source>
        <dbReference type="EMBL" id="CAA9355353.1"/>
    </source>
</evidence>
<name>A0A6J4MBZ1_9ACTN</name>
<sequence length="176" mass="19178">MADVSVRPARAEDAERVARVQLSTWRTAYARLLPPEALDVPEEQAAALWLGAVERPPTPEHRLLVALERAELVGFAASGPAGDEGLDPGTTVELLTLLVEPRWGRRGHGSRLVAASVDHWRGAGFTTAVVWAWERDPATKGFLTGSGWEPDGSARGLDTGRGVQRQLRFHTDLRET</sequence>
<dbReference type="PANTHER" id="PTHR43877:SF1">
    <property type="entry name" value="ACETYLTRANSFERASE"/>
    <property type="match status" value="1"/>
</dbReference>
<dbReference type="Gene3D" id="3.40.630.30">
    <property type="match status" value="1"/>
</dbReference>
<dbReference type="InterPro" id="IPR016181">
    <property type="entry name" value="Acyl_CoA_acyltransferase"/>
</dbReference>
<dbReference type="EMBL" id="CADCUB010000158">
    <property type="protein sequence ID" value="CAA9355353.1"/>
    <property type="molecule type" value="Genomic_DNA"/>
</dbReference>
<dbReference type="AlphaFoldDB" id="A0A6J4MBZ1"/>
<dbReference type="PROSITE" id="PS51186">
    <property type="entry name" value="GNAT"/>
    <property type="match status" value="1"/>
</dbReference>
<evidence type="ECO:0000259" key="3">
    <source>
        <dbReference type="PROSITE" id="PS51186"/>
    </source>
</evidence>
<dbReference type="InterPro" id="IPR000182">
    <property type="entry name" value="GNAT_dom"/>
</dbReference>
<dbReference type="PANTHER" id="PTHR43877">
    <property type="entry name" value="AMINOALKYLPHOSPHONATE N-ACETYLTRANSFERASE-RELATED-RELATED"/>
    <property type="match status" value="1"/>
</dbReference>
<accession>A0A6J4MBZ1</accession>
<organism evidence="4">
    <name type="scientific">uncultured Frankineae bacterium</name>
    <dbReference type="NCBI Taxonomy" id="437475"/>
    <lineage>
        <taxon>Bacteria</taxon>
        <taxon>Bacillati</taxon>
        <taxon>Actinomycetota</taxon>
        <taxon>Actinomycetes</taxon>
        <taxon>Frankiales</taxon>
        <taxon>environmental samples</taxon>
    </lineage>
</organism>
<gene>
    <name evidence="4" type="ORF">AVDCRST_MAG07-3513</name>
</gene>
<evidence type="ECO:0000256" key="2">
    <source>
        <dbReference type="ARBA" id="ARBA00023315"/>
    </source>
</evidence>
<keyword evidence="1 4" id="KW-0808">Transferase</keyword>
<proteinExistence type="predicted"/>
<dbReference type="SUPFAM" id="SSF55729">
    <property type="entry name" value="Acyl-CoA N-acyltransferases (Nat)"/>
    <property type="match status" value="1"/>
</dbReference>
<protein>
    <submittedName>
        <fullName evidence="4">Acetyltransferase, GNAT family</fullName>
    </submittedName>
</protein>
<dbReference type="GO" id="GO:0016747">
    <property type="term" value="F:acyltransferase activity, transferring groups other than amino-acyl groups"/>
    <property type="evidence" value="ECO:0007669"/>
    <property type="project" value="InterPro"/>
</dbReference>
<keyword evidence="2" id="KW-0012">Acyltransferase</keyword>
<reference evidence="4" key="1">
    <citation type="submission" date="2020-02" db="EMBL/GenBank/DDBJ databases">
        <authorList>
            <person name="Meier V. D."/>
        </authorList>
    </citation>
    <scope>NUCLEOTIDE SEQUENCE</scope>
    <source>
        <strain evidence="4">AVDCRST_MAG07</strain>
    </source>
</reference>
<evidence type="ECO:0000256" key="1">
    <source>
        <dbReference type="ARBA" id="ARBA00022679"/>
    </source>
</evidence>